<dbReference type="Proteomes" id="UP000315827">
    <property type="component" value="Unassembled WGS sequence"/>
</dbReference>
<dbReference type="Pfam" id="PF18291">
    <property type="entry name" value="HU-HIG"/>
    <property type="match status" value="1"/>
</dbReference>
<feature type="region of interest" description="Disordered" evidence="2">
    <location>
        <begin position="128"/>
        <end position="148"/>
    </location>
</feature>
<evidence type="ECO:0000313" key="8">
    <source>
        <dbReference type="Proteomes" id="UP000315827"/>
    </source>
</evidence>
<evidence type="ECO:0000256" key="2">
    <source>
        <dbReference type="SAM" id="MobiDB-lite"/>
    </source>
</evidence>
<dbReference type="RefSeq" id="WP_009275732.1">
    <property type="nucleotide sequence ID" value="NZ_CAXSUO010000003.1"/>
</dbReference>
<evidence type="ECO:0000313" key="6">
    <source>
        <dbReference type="EMBL" id="TWV63364.1"/>
    </source>
</evidence>
<gene>
    <name evidence="4" type="ORF">ERS852429_02170</name>
    <name evidence="6" type="ORF">FSA05_04330</name>
    <name evidence="5" type="ORF">GKD68_05950</name>
</gene>
<evidence type="ECO:0000313" key="4">
    <source>
        <dbReference type="EMBL" id="CUN14550.1"/>
    </source>
</evidence>
<feature type="domain" description="HU" evidence="3">
    <location>
        <begin position="1"/>
        <end position="127"/>
    </location>
</feature>
<evidence type="ECO:0000313" key="5">
    <source>
        <dbReference type="EMBL" id="MRZ54295.1"/>
    </source>
</evidence>
<dbReference type="EMBL" id="CYXP01000004">
    <property type="protein sequence ID" value="CUN14550.1"/>
    <property type="molecule type" value="Genomic_DNA"/>
</dbReference>
<dbReference type="AlphaFoldDB" id="A0A173UJE7"/>
<reference evidence="4 7" key="1">
    <citation type="submission" date="2015-09" db="EMBL/GenBank/DDBJ databases">
        <authorList>
            <consortium name="Pathogen Informatics"/>
        </authorList>
    </citation>
    <scope>NUCLEOTIDE SEQUENCE [LARGE SCALE GENOMIC DNA]</scope>
    <source>
        <strain evidence="4 7">2789STDY5608872</strain>
    </source>
</reference>
<sequence length="148" mass="16304">MSVKYKLVQRPDFSKGAAKDAKKYFAQMLSNGNVSFDELCESIAEETALTSADVKSCFDRLPRILARHLKEGRNVQLGEFGSMRLAVGSKGSVTEKEFAASVMMKKPSLVYTPGKILQDMRAKVTYERIKPVNDSSSEGGDSESPDEI</sequence>
<dbReference type="Gene3D" id="4.10.520.10">
    <property type="entry name" value="IHF-like DNA-binding proteins"/>
    <property type="match status" value="1"/>
</dbReference>
<dbReference type="EMBL" id="VOHW01000002">
    <property type="protein sequence ID" value="TWV63364.1"/>
    <property type="molecule type" value="Genomic_DNA"/>
</dbReference>
<reference evidence="5 9" key="2">
    <citation type="journal article" date="2019" name="Nat. Med.">
        <title>A library of human gut bacterial isolates paired with longitudinal multiomics data enables mechanistic microbiome research.</title>
        <authorList>
            <person name="Poyet M."/>
            <person name="Groussin M."/>
            <person name="Gibbons S.M."/>
            <person name="Avila-Pacheco J."/>
            <person name="Jiang X."/>
            <person name="Kearney S.M."/>
            <person name="Perrotta A.R."/>
            <person name="Berdy B."/>
            <person name="Zhao S."/>
            <person name="Lieberman T.D."/>
            <person name="Swanson P.K."/>
            <person name="Smith M."/>
            <person name="Roesemann S."/>
            <person name="Alexander J.E."/>
            <person name="Rich S.A."/>
            <person name="Livny J."/>
            <person name="Vlamakis H."/>
            <person name="Clish C."/>
            <person name="Bullock K."/>
            <person name="Deik A."/>
            <person name="Scott J."/>
            <person name="Pierce K.A."/>
            <person name="Xavier R.J."/>
            <person name="Alm E.J."/>
        </authorList>
    </citation>
    <scope>NUCLEOTIDE SEQUENCE [LARGE SCALE GENOMIC DNA]</scope>
    <source>
        <strain evidence="5 9">BIOML-A2</strain>
    </source>
</reference>
<reference evidence="6 8" key="3">
    <citation type="submission" date="2019-07" db="EMBL/GenBank/DDBJ databases">
        <title>Genome sequencing of Parabacteroides distasonis iSURF_7.</title>
        <authorList>
            <person name="Degefu H.N."/>
            <person name="Ruoff K.L."/>
            <person name="Price C.E."/>
            <person name="Valls R.A."/>
            <person name="O'Toole G.A."/>
        </authorList>
    </citation>
    <scope>NUCLEOTIDE SEQUENCE [LARGE SCALE GENOMIC DNA]</scope>
    <source>
        <strain evidence="6 8">CFPLTA003_1B</strain>
    </source>
</reference>
<evidence type="ECO:0000256" key="1">
    <source>
        <dbReference type="ARBA" id="ARBA00023125"/>
    </source>
</evidence>
<dbReference type="InterPro" id="IPR010992">
    <property type="entry name" value="IHF-like_DNA-bd_dom_sf"/>
</dbReference>
<dbReference type="NCBIfam" id="TIGR01201">
    <property type="entry name" value="HU_rel"/>
    <property type="match status" value="1"/>
</dbReference>
<dbReference type="GO" id="GO:0003677">
    <property type="term" value="F:DNA binding"/>
    <property type="evidence" value="ECO:0007669"/>
    <property type="project" value="UniProtKB-KW"/>
</dbReference>
<organism evidence="4 7">
    <name type="scientific">Parabacteroides distasonis</name>
    <dbReference type="NCBI Taxonomy" id="823"/>
    <lineage>
        <taxon>Bacteria</taxon>
        <taxon>Pseudomonadati</taxon>
        <taxon>Bacteroidota</taxon>
        <taxon>Bacteroidia</taxon>
        <taxon>Bacteroidales</taxon>
        <taxon>Tannerellaceae</taxon>
        <taxon>Parabacteroides</taxon>
    </lineage>
</organism>
<dbReference type="InterPro" id="IPR005902">
    <property type="entry name" value="HU_DNA-bd_put"/>
</dbReference>
<dbReference type="InterPro" id="IPR041607">
    <property type="entry name" value="HU-HIG"/>
</dbReference>
<evidence type="ECO:0000259" key="3">
    <source>
        <dbReference type="Pfam" id="PF18291"/>
    </source>
</evidence>
<evidence type="ECO:0000313" key="7">
    <source>
        <dbReference type="Proteomes" id="UP000095591"/>
    </source>
</evidence>
<keyword evidence="1 4" id="KW-0238">DNA-binding</keyword>
<dbReference type="SUPFAM" id="SSF47729">
    <property type="entry name" value="IHF-like DNA-binding proteins"/>
    <property type="match status" value="1"/>
</dbReference>
<dbReference type="Proteomes" id="UP000432516">
    <property type="component" value="Unassembled WGS sequence"/>
</dbReference>
<name>A0A173UJE7_PARDI</name>
<accession>A0A173UJE7</accession>
<evidence type="ECO:0000313" key="9">
    <source>
        <dbReference type="Proteomes" id="UP000432516"/>
    </source>
</evidence>
<dbReference type="Proteomes" id="UP000095591">
    <property type="component" value="Unassembled WGS sequence"/>
</dbReference>
<protein>
    <submittedName>
        <fullName evidence="4">Putative DNA-binding protein</fullName>
    </submittedName>
</protein>
<proteinExistence type="predicted"/>
<dbReference type="EMBL" id="WKNE01000003">
    <property type="protein sequence ID" value="MRZ54295.1"/>
    <property type="molecule type" value="Genomic_DNA"/>
</dbReference>